<keyword evidence="4" id="KW-0677">Repeat</keyword>
<feature type="domain" description="HTH myb-type" evidence="10">
    <location>
        <begin position="1"/>
        <end position="57"/>
    </location>
</feature>
<dbReference type="PROSITE" id="PS50090">
    <property type="entry name" value="MYB_LIKE"/>
    <property type="match status" value="2"/>
</dbReference>
<evidence type="ECO:0000256" key="3">
    <source>
        <dbReference type="ARBA" id="ARBA00022728"/>
    </source>
</evidence>
<evidence type="ECO:0000313" key="12">
    <source>
        <dbReference type="Proteomes" id="UP000001460"/>
    </source>
</evidence>
<feature type="domain" description="HTH myb-type" evidence="10">
    <location>
        <begin position="59"/>
        <end position="107"/>
    </location>
</feature>
<evidence type="ECO:0000256" key="2">
    <source>
        <dbReference type="ARBA" id="ARBA00022664"/>
    </source>
</evidence>
<keyword evidence="5" id="KW-0238">DNA-binding</keyword>
<name>B6AIJ6_CRYMR</name>
<dbReference type="InterPro" id="IPR001005">
    <property type="entry name" value="SANT/Myb"/>
</dbReference>
<evidence type="ECO:0000259" key="10">
    <source>
        <dbReference type="PROSITE" id="PS51294"/>
    </source>
</evidence>
<evidence type="ECO:0000256" key="8">
    <source>
        <dbReference type="SAM" id="MobiDB-lite"/>
    </source>
</evidence>
<dbReference type="PANTHER" id="PTHR45885">
    <property type="entry name" value="CELL DIVISION CYCLE 5-LIKE PROTEIN"/>
    <property type="match status" value="1"/>
</dbReference>
<dbReference type="Proteomes" id="UP000001460">
    <property type="component" value="Unassembled WGS sequence"/>
</dbReference>
<dbReference type="Pfam" id="PF00249">
    <property type="entry name" value="Myb_DNA-binding"/>
    <property type="match status" value="2"/>
</dbReference>
<dbReference type="PANTHER" id="PTHR45885:SF1">
    <property type="entry name" value="CELL DIVISION CYCLE 5-LIKE PROTEIN"/>
    <property type="match status" value="1"/>
</dbReference>
<keyword evidence="3" id="KW-0747">Spliceosome</keyword>
<dbReference type="PROSITE" id="PS51294">
    <property type="entry name" value="HTH_MYB"/>
    <property type="match status" value="2"/>
</dbReference>
<dbReference type="OMA" id="EMYKMQA"/>
<evidence type="ECO:0000256" key="4">
    <source>
        <dbReference type="ARBA" id="ARBA00022737"/>
    </source>
</evidence>
<dbReference type="CDD" id="cd00167">
    <property type="entry name" value="SANT"/>
    <property type="match status" value="1"/>
</dbReference>
<dbReference type="EMBL" id="DS989736">
    <property type="protein sequence ID" value="EEA08037.1"/>
    <property type="molecule type" value="Genomic_DNA"/>
</dbReference>
<dbReference type="AlphaFoldDB" id="B6AIJ6"/>
<reference evidence="11" key="1">
    <citation type="submission" date="2008-06" db="EMBL/GenBank/DDBJ databases">
        <authorList>
            <person name="Lorenzi H."/>
            <person name="Inman J."/>
            <person name="Miller J."/>
            <person name="Schobel S."/>
            <person name="Amedeo P."/>
            <person name="Caler E.V."/>
            <person name="da Silva J."/>
        </authorList>
    </citation>
    <scope>NUCLEOTIDE SEQUENCE [LARGE SCALE GENOMIC DNA]</scope>
    <source>
        <strain evidence="11">RN66</strain>
    </source>
</reference>
<protein>
    <submittedName>
        <fullName evidence="11">Myb-like DNA-binding domain-containing protein</fullName>
    </submittedName>
</protein>
<keyword evidence="12" id="KW-1185">Reference proteome</keyword>
<dbReference type="SUPFAM" id="SSF46689">
    <property type="entry name" value="Homeodomain-like"/>
    <property type="match status" value="1"/>
</dbReference>
<keyword evidence="6" id="KW-0508">mRNA splicing</keyword>
<dbReference type="InterPro" id="IPR017930">
    <property type="entry name" value="Myb_dom"/>
</dbReference>
<feature type="domain" description="Myb-like" evidence="9">
    <location>
        <begin position="6"/>
        <end position="53"/>
    </location>
</feature>
<evidence type="ECO:0000313" key="11">
    <source>
        <dbReference type="EMBL" id="EEA08037.1"/>
    </source>
</evidence>
<organism evidence="11 12">
    <name type="scientific">Cryptosporidium muris (strain RN66)</name>
    <dbReference type="NCBI Taxonomy" id="441375"/>
    <lineage>
        <taxon>Eukaryota</taxon>
        <taxon>Sar</taxon>
        <taxon>Alveolata</taxon>
        <taxon>Apicomplexa</taxon>
        <taxon>Conoidasida</taxon>
        <taxon>Coccidia</taxon>
        <taxon>Eucoccidiorida</taxon>
        <taxon>Eimeriorina</taxon>
        <taxon>Cryptosporidiidae</taxon>
        <taxon>Cryptosporidium</taxon>
    </lineage>
</organism>
<dbReference type="InterPro" id="IPR009057">
    <property type="entry name" value="Homeodomain-like_sf"/>
</dbReference>
<proteinExistence type="inferred from homology"/>
<dbReference type="VEuPathDB" id="CryptoDB:CMU_031780"/>
<dbReference type="Pfam" id="PF11831">
    <property type="entry name" value="Myb_Cef"/>
    <property type="match status" value="1"/>
</dbReference>
<dbReference type="RefSeq" id="XP_002142386.1">
    <property type="nucleotide sequence ID" value="XM_002142350.1"/>
</dbReference>
<gene>
    <name evidence="11" type="ORF">CMU_031780</name>
</gene>
<evidence type="ECO:0000256" key="5">
    <source>
        <dbReference type="ARBA" id="ARBA00023125"/>
    </source>
</evidence>
<dbReference type="GO" id="GO:0005681">
    <property type="term" value="C:spliceosomal complex"/>
    <property type="evidence" value="ECO:0007669"/>
    <property type="project" value="UniProtKB-KW"/>
</dbReference>
<dbReference type="GO" id="GO:0000398">
    <property type="term" value="P:mRNA splicing, via spliceosome"/>
    <property type="evidence" value="ECO:0007669"/>
    <property type="project" value="InterPro"/>
</dbReference>
<evidence type="ECO:0000256" key="7">
    <source>
        <dbReference type="ARBA" id="ARBA00023242"/>
    </source>
</evidence>
<dbReference type="OrthoDB" id="1410009at2759"/>
<accession>B6AIJ6</accession>
<feature type="domain" description="Myb-like" evidence="9">
    <location>
        <begin position="54"/>
        <end position="103"/>
    </location>
</feature>
<dbReference type="GO" id="GO:0003677">
    <property type="term" value="F:DNA binding"/>
    <property type="evidence" value="ECO:0007669"/>
    <property type="project" value="UniProtKB-KW"/>
</dbReference>
<dbReference type="FunFam" id="1.10.10.60:FF:000021">
    <property type="entry name" value="CDC5 cell division cycle 5-like"/>
    <property type="match status" value="1"/>
</dbReference>
<dbReference type="InterPro" id="IPR021786">
    <property type="entry name" value="Cdc5p/Cef1_C"/>
</dbReference>
<keyword evidence="7" id="KW-0539">Nucleus</keyword>
<keyword evidence="2" id="KW-0507">mRNA processing</keyword>
<feature type="region of interest" description="Disordered" evidence="8">
    <location>
        <begin position="114"/>
        <end position="141"/>
    </location>
</feature>
<evidence type="ECO:0000256" key="1">
    <source>
        <dbReference type="ARBA" id="ARBA00010506"/>
    </source>
</evidence>
<evidence type="ECO:0000259" key="9">
    <source>
        <dbReference type="PROSITE" id="PS50090"/>
    </source>
</evidence>
<dbReference type="InterPro" id="IPR047242">
    <property type="entry name" value="CDC5L/Cef1"/>
</dbReference>
<dbReference type="eggNOG" id="KOG0050">
    <property type="taxonomic scope" value="Eukaryota"/>
</dbReference>
<dbReference type="InterPro" id="IPR047240">
    <property type="entry name" value="SANT_CDC5L_II"/>
</dbReference>
<dbReference type="GO" id="GO:0000974">
    <property type="term" value="C:Prp19 complex"/>
    <property type="evidence" value="ECO:0007669"/>
    <property type="project" value="InterPro"/>
</dbReference>
<dbReference type="CDD" id="cd11659">
    <property type="entry name" value="SANT_CDC5_II"/>
    <property type="match status" value="1"/>
</dbReference>
<comment type="similarity">
    <text evidence="1">Belongs to the CEF1 family.</text>
</comment>
<dbReference type="Gene3D" id="1.10.10.60">
    <property type="entry name" value="Homeodomain-like"/>
    <property type="match status" value="2"/>
</dbReference>
<dbReference type="GeneID" id="6997474"/>
<evidence type="ECO:0000256" key="6">
    <source>
        <dbReference type="ARBA" id="ARBA00023187"/>
    </source>
</evidence>
<dbReference type="SMART" id="SM00717">
    <property type="entry name" value="SANT"/>
    <property type="match status" value="2"/>
</dbReference>
<sequence>MRLLFKGGIWKNSEDEILKTAVMKYGLNNWSRVASLLVRKSAKQCKARWYEWLDPRVCKTEWSRDEEEKLLHLAKLFPCQWRTIAPIVGRTAYQCLEHYELLLDRVQGRELFSATNDPRKLRPGEIDPNPESKPSRPDAIDLDDDEKEMLAEARARLANTNGKKAKRRARERHLEEARRLAMLQKRRELKASGMLSAASITRYRKRKYKDEDYLSEIPFQEIPEEGIFPVEYENKQKEQTKKTLAELEGIELNKKKKQKKRDDDEMKKIMKTNLPKVLSDIQKANQITNIPKKRKLILPEPNFTLEDIKSIGNMKFGLNIGGTVNTSIAHSIANYSGYSSTTYNTNKYTKNPSSIMDEAKNELIRKISPSPLSLDQETEKKIKIINENSEIITSKTSSYINENFNNKSILRSMDNFAISHRLSFNSNSITDETGSVASLDPIGRKARLEMYKMQAKTALYNLPKVSNDVEINIEVTTNNLSNLSNIRNPNNLSNIPIDKMDILRDEKRQKKQEADLIWKKQTHVIQNNLPRPFIISPKDLLNNYNMENNISSLHEYVQAFELIKQELVNLIINDSIIFPQKIPQNLVGYASYDIYSDHFINDKLLNNDILSSDISKALDMINDELLFMKKENPQYYKTFPEDYIVNNIYDPKYLYVPSYNKYMDIDKISNNELLSGYKHLYQILFTIYKEKFISTVELEGNVQETLKPYIIESNKLNDEINFILNDINKKKIELESFKHIQELENNSYNVRLKNLETLLANEKSINKKLQLYYKKYKQDL</sequence>
<dbReference type="STRING" id="441375.B6AIJ6"/>